<dbReference type="PROSITE" id="PS51198">
    <property type="entry name" value="UVRD_HELICASE_ATP_BIND"/>
    <property type="match status" value="1"/>
</dbReference>
<evidence type="ECO:0000256" key="3">
    <source>
        <dbReference type="ARBA" id="ARBA00022801"/>
    </source>
</evidence>
<accession>A0A8H3FWL0</accession>
<proteinExistence type="inferred from homology"/>
<keyword evidence="16" id="KW-1185">Reference proteome</keyword>
<dbReference type="CDD" id="cd17932">
    <property type="entry name" value="DEXQc_UvrD"/>
    <property type="match status" value="1"/>
</dbReference>
<dbReference type="CDD" id="cd18807">
    <property type="entry name" value="SF1_C_UvrD"/>
    <property type="match status" value="1"/>
</dbReference>
<feature type="region of interest" description="Disordered" evidence="12">
    <location>
        <begin position="785"/>
        <end position="814"/>
    </location>
</feature>
<evidence type="ECO:0000259" key="13">
    <source>
        <dbReference type="PROSITE" id="PS51198"/>
    </source>
</evidence>
<evidence type="ECO:0000256" key="12">
    <source>
        <dbReference type="SAM" id="MobiDB-lite"/>
    </source>
</evidence>
<dbReference type="GO" id="GO:0016787">
    <property type="term" value="F:hydrolase activity"/>
    <property type="evidence" value="ECO:0007669"/>
    <property type="project" value="UniProtKB-UniRule"/>
</dbReference>
<dbReference type="SUPFAM" id="SSF52540">
    <property type="entry name" value="P-loop containing nucleoside triphosphate hydrolases"/>
    <property type="match status" value="1"/>
</dbReference>
<dbReference type="PANTHER" id="PTHR11070:SF2">
    <property type="entry name" value="ATP-DEPENDENT DNA HELICASE SRS2"/>
    <property type="match status" value="1"/>
</dbReference>
<organism evidence="15 16">
    <name type="scientific">Gomphillus americanus</name>
    <dbReference type="NCBI Taxonomy" id="1940652"/>
    <lineage>
        <taxon>Eukaryota</taxon>
        <taxon>Fungi</taxon>
        <taxon>Dikarya</taxon>
        <taxon>Ascomycota</taxon>
        <taxon>Pezizomycotina</taxon>
        <taxon>Lecanoromycetes</taxon>
        <taxon>OSLEUM clade</taxon>
        <taxon>Ostropomycetidae</taxon>
        <taxon>Ostropales</taxon>
        <taxon>Graphidaceae</taxon>
        <taxon>Gomphilloideae</taxon>
        <taxon>Gomphillus</taxon>
    </lineage>
</organism>
<evidence type="ECO:0000256" key="7">
    <source>
        <dbReference type="ARBA" id="ARBA00023235"/>
    </source>
</evidence>
<gene>
    <name evidence="15" type="ORF">GOMPHAMPRED_005297</name>
</gene>
<evidence type="ECO:0000256" key="6">
    <source>
        <dbReference type="ARBA" id="ARBA00023125"/>
    </source>
</evidence>
<dbReference type="InterPro" id="IPR014016">
    <property type="entry name" value="UvrD-like_ATP-bd"/>
</dbReference>
<dbReference type="AlphaFoldDB" id="A0A8H3FWL0"/>
<evidence type="ECO:0000313" key="15">
    <source>
        <dbReference type="EMBL" id="CAF9929038.1"/>
    </source>
</evidence>
<dbReference type="EC" id="5.6.2.4" evidence="9"/>
<feature type="region of interest" description="Disordered" evidence="12">
    <location>
        <begin position="980"/>
        <end position="1002"/>
    </location>
</feature>
<feature type="binding site" evidence="11">
    <location>
        <begin position="30"/>
        <end position="37"/>
    </location>
    <ligand>
        <name>ATP</name>
        <dbReference type="ChEBI" id="CHEBI:30616"/>
    </ligand>
</feature>
<dbReference type="GO" id="GO:0003677">
    <property type="term" value="F:DNA binding"/>
    <property type="evidence" value="ECO:0007669"/>
    <property type="project" value="UniProtKB-KW"/>
</dbReference>
<dbReference type="Gene3D" id="1.10.486.10">
    <property type="entry name" value="PCRA, domain 4"/>
    <property type="match status" value="1"/>
</dbReference>
<keyword evidence="5 11" id="KW-0067">ATP-binding</keyword>
<protein>
    <recommendedName>
        <fullName evidence="9">DNA 3'-5' helicase</fullName>
        <ecNumber evidence="9">5.6.2.4</ecNumber>
    </recommendedName>
</protein>
<keyword evidence="2 11" id="KW-0547">Nucleotide-binding</keyword>
<evidence type="ECO:0000256" key="1">
    <source>
        <dbReference type="ARBA" id="ARBA00009922"/>
    </source>
</evidence>
<name>A0A8H3FWL0_9LECA</name>
<comment type="caution">
    <text evidence="15">The sequence shown here is derived from an EMBL/GenBank/DDBJ whole genome shotgun (WGS) entry which is preliminary data.</text>
</comment>
<dbReference type="EMBL" id="CAJPDQ010000031">
    <property type="protein sequence ID" value="CAF9929038.1"/>
    <property type="molecule type" value="Genomic_DNA"/>
</dbReference>
<dbReference type="Proteomes" id="UP000664169">
    <property type="component" value="Unassembled WGS sequence"/>
</dbReference>
<dbReference type="GO" id="GO:0043138">
    <property type="term" value="F:3'-5' DNA helicase activity"/>
    <property type="evidence" value="ECO:0007669"/>
    <property type="project" value="UniProtKB-EC"/>
</dbReference>
<reference evidence="15" key="1">
    <citation type="submission" date="2021-03" db="EMBL/GenBank/DDBJ databases">
        <authorList>
            <person name="Tagirdzhanova G."/>
        </authorList>
    </citation>
    <scope>NUCLEOTIDE SEQUENCE</scope>
</reference>
<dbReference type="OrthoDB" id="1470711at2759"/>
<dbReference type="GO" id="GO:0000725">
    <property type="term" value="P:recombinational repair"/>
    <property type="evidence" value="ECO:0007669"/>
    <property type="project" value="TreeGrafter"/>
</dbReference>
<evidence type="ECO:0000256" key="5">
    <source>
        <dbReference type="ARBA" id="ARBA00022840"/>
    </source>
</evidence>
<keyword evidence="3 11" id="KW-0378">Hydrolase</keyword>
<dbReference type="PROSITE" id="PS51217">
    <property type="entry name" value="UVRD_HELICASE_CTER"/>
    <property type="match status" value="1"/>
</dbReference>
<comment type="catalytic activity">
    <reaction evidence="8">
        <text>Couples ATP hydrolysis with the unwinding of duplex DNA by translocating in the 3'-5' direction.</text>
        <dbReference type="EC" id="5.6.2.4"/>
    </reaction>
</comment>
<dbReference type="InterPro" id="IPR027417">
    <property type="entry name" value="P-loop_NTPase"/>
</dbReference>
<dbReference type="Gene3D" id="3.40.50.300">
    <property type="entry name" value="P-loop containing nucleotide triphosphate hydrolases"/>
    <property type="match status" value="2"/>
</dbReference>
<dbReference type="Gene3D" id="1.10.10.160">
    <property type="match status" value="1"/>
</dbReference>
<comment type="similarity">
    <text evidence="1">Belongs to the helicase family. UvrD subfamily.</text>
</comment>
<dbReference type="InterPro" id="IPR014017">
    <property type="entry name" value="DNA_helicase_UvrD-like_C"/>
</dbReference>
<dbReference type="InterPro" id="IPR013986">
    <property type="entry name" value="DExx_box_DNA_helicase_dom_sf"/>
</dbReference>
<dbReference type="Pfam" id="PF00580">
    <property type="entry name" value="UvrD-helicase"/>
    <property type="match status" value="1"/>
</dbReference>
<dbReference type="GO" id="GO:0005634">
    <property type="term" value="C:nucleus"/>
    <property type="evidence" value="ECO:0007669"/>
    <property type="project" value="TreeGrafter"/>
</dbReference>
<keyword evidence="7" id="KW-0413">Isomerase</keyword>
<keyword evidence="4 11" id="KW-0347">Helicase</keyword>
<dbReference type="InterPro" id="IPR000212">
    <property type="entry name" value="DNA_helicase_UvrD/REP"/>
</dbReference>
<evidence type="ECO:0000259" key="14">
    <source>
        <dbReference type="PROSITE" id="PS51217"/>
    </source>
</evidence>
<dbReference type="PANTHER" id="PTHR11070">
    <property type="entry name" value="UVRD / RECB / PCRA DNA HELICASE FAMILY MEMBER"/>
    <property type="match status" value="1"/>
</dbReference>
<comment type="catalytic activity">
    <reaction evidence="10">
        <text>ATP + H2O = ADP + phosphate + H(+)</text>
        <dbReference type="Rhea" id="RHEA:13065"/>
        <dbReference type="ChEBI" id="CHEBI:15377"/>
        <dbReference type="ChEBI" id="CHEBI:15378"/>
        <dbReference type="ChEBI" id="CHEBI:30616"/>
        <dbReference type="ChEBI" id="CHEBI:43474"/>
        <dbReference type="ChEBI" id="CHEBI:456216"/>
        <dbReference type="EC" id="5.6.2.4"/>
    </reaction>
</comment>
<feature type="domain" description="UvrD-like helicase C-terminal" evidence="14">
    <location>
        <begin position="284"/>
        <end position="599"/>
    </location>
</feature>
<sequence>MMDASRILEGLNEAQKSAVTSDTAVLQILAPPGSGKTKTLTSRVSWLLFHKGYKPWNVVCLTFTIKSAREMKERIAKQIGQGLEARLVLGTFHSVCLRYLRSYGHLIGLPKNFDIAETSDSQAIVKRIIKQKQFLIDPATARSRISHCKSKNKNYLDVQREQKKSVEQQEFVVIWEAYQTHLEAAKLLDYDDLLIKCAELLRSNPRCVSNVEAVLIDEFQDTNNVQFELVQLFSRYCKRITTVGDPDQSIYGWRSAEIENLKRMQRIYPETLVLNLENNYRSSPQILKAAQMVIEQDESRPAKTMVATHKGVSSPVLRLLHSPKAQASWIVTEIKRCRAATGNGLLDYTDFAILIRSASLSRQIETAMGNAGIPYRMVGGLRFFDRKEIKVLLDYVRVVNHPENNDAIARIINYPPRGIGEKSIKMIQDKGASSGRLWWELIVDEVGPKKPVGLKDNITKSLRVFHNIIATCREAVSSRSDPVYPLELLELVIKKLNFEDHLKKEYPEDYEQRWANVEELKLQASEYGVTETEPMYEDPDALPQLDDVEQTSTDLAQAALSKFLGNIALSTELQSEQECDEQGKILSKVTISTIHAAKGLEWPVVFIPSVYKGSIPHSRSDDEDEERRLLYVAMTRAQALLYMTCPSQGQMSEDYVLSPFLDERNVRRCLTNRAPSVYDQVQEISSILRRECPSAKIVSEAITALTCIEDDDVTWPLNGSKGAWKDGSENPLCSAYALTQNRCARDSTEKAISAASAVTGNPMGSSSAIIQPNFVSATTQLKRALSTQEEWQRPRPEQKAAGASKRPRSNKVSSGQRTLGLFFKKIDSDSPQATELDLPAIRTPVNCELARTKVQSLVEPSARNPDFTDSLSLYEPRITADRLPMAEASRGLINRRVCAKPGLQRHKSTMDEFNDKSRHHLVSSSPTKPEPNTAERASLPAESITTKSATYTVTSQQTTMSIMSQQSTTMRRNLGIGRALKPWNSASSGRFSVPKISKPPAS</sequence>
<feature type="region of interest" description="Disordered" evidence="12">
    <location>
        <begin position="907"/>
        <end position="951"/>
    </location>
</feature>
<feature type="domain" description="UvrD-like helicase ATP-binding" evidence="13">
    <location>
        <begin position="9"/>
        <end position="283"/>
    </location>
</feature>
<evidence type="ECO:0000256" key="11">
    <source>
        <dbReference type="PROSITE-ProRule" id="PRU00560"/>
    </source>
</evidence>
<evidence type="ECO:0000313" key="16">
    <source>
        <dbReference type="Proteomes" id="UP000664169"/>
    </source>
</evidence>
<dbReference type="GO" id="GO:0005524">
    <property type="term" value="F:ATP binding"/>
    <property type="evidence" value="ECO:0007669"/>
    <property type="project" value="UniProtKB-UniRule"/>
</dbReference>
<evidence type="ECO:0000256" key="8">
    <source>
        <dbReference type="ARBA" id="ARBA00034617"/>
    </source>
</evidence>
<keyword evidence="6" id="KW-0238">DNA-binding</keyword>
<evidence type="ECO:0000256" key="4">
    <source>
        <dbReference type="ARBA" id="ARBA00022806"/>
    </source>
</evidence>
<dbReference type="Pfam" id="PF13361">
    <property type="entry name" value="UvrD_C"/>
    <property type="match status" value="1"/>
</dbReference>
<evidence type="ECO:0000256" key="9">
    <source>
        <dbReference type="ARBA" id="ARBA00034808"/>
    </source>
</evidence>
<evidence type="ECO:0000256" key="2">
    <source>
        <dbReference type="ARBA" id="ARBA00022741"/>
    </source>
</evidence>
<evidence type="ECO:0000256" key="10">
    <source>
        <dbReference type="ARBA" id="ARBA00048988"/>
    </source>
</evidence>